<sequence>MGPRSIFPALIFTFVSLAGCDVPLSGDVDISSGGGSKSGFQKKFSKSNDEIITVEHEDGPLAESAHYRKTVDAVSSELVGFLGVKPGDSVLAVVESSSFVMPSIIAAVGGSGVVYQEAIDAPLDHIEPHTVDQVVVIDTITETLMNETQLSLFSTKVQSVLSPAGALFIGSVNGPVSVRTDQSSEYGSVQLSELLIEKLSEEGFVFNGASATLNNAIDITDKKMQRAIPKRVLLRFIKP</sequence>
<evidence type="ECO:0008006" key="3">
    <source>
        <dbReference type="Google" id="ProtNLM"/>
    </source>
</evidence>
<keyword evidence="2" id="KW-1185">Reference proteome</keyword>
<comment type="caution">
    <text evidence="1">The sequence shown here is derived from an EMBL/GenBank/DDBJ whole genome shotgun (WGS) entry which is preliminary data.</text>
</comment>
<accession>A0AAV3TZC1</accession>
<evidence type="ECO:0000313" key="2">
    <source>
        <dbReference type="Proteomes" id="UP001409585"/>
    </source>
</evidence>
<dbReference type="RefSeq" id="WP_345417822.1">
    <property type="nucleotide sequence ID" value="NZ_AP031496.1"/>
</dbReference>
<dbReference type="AlphaFoldDB" id="A0AAV3TZC1"/>
<organism evidence="1 2">
    <name type="scientific">Halioxenophilus aromaticivorans</name>
    <dbReference type="NCBI Taxonomy" id="1306992"/>
    <lineage>
        <taxon>Bacteria</taxon>
        <taxon>Pseudomonadati</taxon>
        <taxon>Pseudomonadota</taxon>
        <taxon>Gammaproteobacteria</taxon>
        <taxon>Alteromonadales</taxon>
        <taxon>Alteromonadaceae</taxon>
        <taxon>Halioxenophilus</taxon>
    </lineage>
</organism>
<gene>
    <name evidence="1" type="ORF">GCM10025791_09360</name>
</gene>
<dbReference type="EMBL" id="BAABLX010000007">
    <property type="protein sequence ID" value="GAA4934568.1"/>
    <property type="molecule type" value="Genomic_DNA"/>
</dbReference>
<protein>
    <recommendedName>
        <fullName evidence="3">AMP-dependent synthetase/ligase domain-containing protein</fullName>
    </recommendedName>
</protein>
<name>A0AAV3TZC1_9ALTE</name>
<dbReference type="PROSITE" id="PS51257">
    <property type="entry name" value="PROKAR_LIPOPROTEIN"/>
    <property type="match status" value="1"/>
</dbReference>
<dbReference type="Proteomes" id="UP001409585">
    <property type="component" value="Unassembled WGS sequence"/>
</dbReference>
<evidence type="ECO:0000313" key="1">
    <source>
        <dbReference type="EMBL" id="GAA4934568.1"/>
    </source>
</evidence>
<proteinExistence type="predicted"/>
<reference evidence="2" key="1">
    <citation type="journal article" date="2019" name="Int. J. Syst. Evol. Microbiol.">
        <title>The Global Catalogue of Microorganisms (GCM) 10K type strain sequencing project: providing services to taxonomists for standard genome sequencing and annotation.</title>
        <authorList>
            <consortium name="The Broad Institute Genomics Platform"/>
            <consortium name="The Broad Institute Genome Sequencing Center for Infectious Disease"/>
            <person name="Wu L."/>
            <person name="Ma J."/>
        </authorList>
    </citation>
    <scope>NUCLEOTIDE SEQUENCE [LARGE SCALE GENOMIC DNA]</scope>
    <source>
        <strain evidence="2">JCM 19134</strain>
    </source>
</reference>